<dbReference type="EMBL" id="SHNO01000001">
    <property type="protein sequence ID" value="MCX2978919.1"/>
    <property type="molecule type" value="Genomic_DNA"/>
</dbReference>
<feature type="signal peptide" evidence="2">
    <location>
        <begin position="1"/>
        <end position="27"/>
    </location>
</feature>
<dbReference type="Gene3D" id="3.30.1120.10">
    <property type="match status" value="1"/>
</dbReference>
<dbReference type="InterPro" id="IPR017850">
    <property type="entry name" value="Alkaline_phosphatase_core_sf"/>
</dbReference>
<dbReference type="Pfam" id="PF14707">
    <property type="entry name" value="Sulfatase_C"/>
    <property type="match status" value="1"/>
</dbReference>
<evidence type="ECO:0000313" key="4">
    <source>
        <dbReference type="EMBL" id="MCX2978919.1"/>
    </source>
</evidence>
<dbReference type="InterPro" id="IPR000917">
    <property type="entry name" value="Sulfatase_N"/>
</dbReference>
<dbReference type="InterPro" id="IPR052701">
    <property type="entry name" value="GAG_Ulvan_Degrading_Sulfatases"/>
</dbReference>
<dbReference type="CDD" id="cd16142">
    <property type="entry name" value="ARS_like"/>
    <property type="match status" value="1"/>
</dbReference>
<keyword evidence="2" id="KW-0732">Signal</keyword>
<organism evidence="4 5">
    <name type="scientific">Candidatus Marimicrobium litorale</name>
    <dbReference type="NCBI Taxonomy" id="2518991"/>
    <lineage>
        <taxon>Bacteria</taxon>
        <taxon>Pseudomonadati</taxon>
        <taxon>Pseudomonadota</taxon>
        <taxon>Gammaproteobacteria</taxon>
        <taxon>Cellvibrionales</taxon>
        <taxon>Halieaceae</taxon>
        <taxon>Marimicrobium</taxon>
    </lineage>
</organism>
<dbReference type="PANTHER" id="PTHR43751">
    <property type="entry name" value="SULFATASE"/>
    <property type="match status" value="1"/>
</dbReference>
<dbReference type="RefSeq" id="WP_279250614.1">
    <property type="nucleotide sequence ID" value="NZ_SHNO01000001.1"/>
</dbReference>
<feature type="region of interest" description="Disordered" evidence="1">
    <location>
        <begin position="504"/>
        <end position="524"/>
    </location>
</feature>
<dbReference type="Proteomes" id="UP001143304">
    <property type="component" value="Unassembled WGS sequence"/>
</dbReference>
<comment type="caution">
    <text evidence="4">The sequence shown here is derived from an EMBL/GenBank/DDBJ whole genome shotgun (WGS) entry which is preliminary data.</text>
</comment>
<dbReference type="SUPFAM" id="SSF53649">
    <property type="entry name" value="Alkaline phosphatase-like"/>
    <property type="match status" value="1"/>
</dbReference>
<feature type="domain" description="Sulfatase N-terminal" evidence="3">
    <location>
        <begin position="31"/>
        <end position="374"/>
    </location>
</feature>
<feature type="chain" id="PRO_5046625559" evidence="2">
    <location>
        <begin position="28"/>
        <end position="524"/>
    </location>
</feature>
<keyword evidence="5" id="KW-1185">Reference proteome</keyword>
<accession>A0ABT3TA50</accession>
<evidence type="ECO:0000259" key="3">
    <source>
        <dbReference type="Pfam" id="PF00884"/>
    </source>
</evidence>
<name>A0ABT3TA50_9GAMM</name>
<dbReference type="Pfam" id="PF00884">
    <property type="entry name" value="Sulfatase"/>
    <property type="match status" value="1"/>
</dbReference>
<proteinExistence type="predicted"/>
<dbReference type="PANTHER" id="PTHR43751:SF2">
    <property type="entry name" value="SULFATASE N-TERMINAL DOMAIN-CONTAINING PROTEIN"/>
    <property type="match status" value="1"/>
</dbReference>
<gene>
    <name evidence="4" type="ORF">EYC82_16340</name>
</gene>
<evidence type="ECO:0000256" key="1">
    <source>
        <dbReference type="SAM" id="MobiDB-lite"/>
    </source>
</evidence>
<evidence type="ECO:0000256" key="2">
    <source>
        <dbReference type="SAM" id="SignalP"/>
    </source>
</evidence>
<protein>
    <submittedName>
        <fullName evidence="4">Arylsulfatase</fullName>
    </submittedName>
</protein>
<reference evidence="4" key="1">
    <citation type="submission" date="2019-02" db="EMBL/GenBank/DDBJ databases">
        <authorList>
            <person name="Li S.-H."/>
        </authorList>
    </citation>
    <scope>NUCLEOTIDE SEQUENCE</scope>
    <source>
        <strain evidence="4">IMCC11814</strain>
    </source>
</reference>
<feature type="compositionally biased region" description="Polar residues" evidence="1">
    <location>
        <begin position="507"/>
        <end position="524"/>
    </location>
</feature>
<dbReference type="Gene3D" id="3.40.720.10">
    <property type="entry name" value="Alkaline Phosphatase, subunit A"/>
    <property type="match status" value="1"/>
</dbReference>
<evidence type="ECO:0000313" key="5">
    <source>
        <dbReference type="Proteomes" id="UP001143304"/>
    </source>
</evidence>
<sequence>MKKSKASAAIRLTMLATFLVCSTVANSATKPNIVVIMADDVGWASLGSYHQGLKSIETPNLDKLASQGVRLTDYYAQPSCTAGRAAFLTGQLPVRNGMHTVGLPGESAGLHEDDPTIPGLLKKLGYTTGQFGKNHLGDRNEVLPTNRGFDEYWGWLYHLNAMEYTVDPDWPQDEAFNNKYGPRNIIHSYATDTDQNVVDKRFGPAGKQRIEDDGPAPPSRQETLDDEVTAHTLDFINRAVDKEKPFFVWMAPARAHVWTYLSPEYKAQLGNGKGLQDIIMKELDDNVGKVLAELDKLGIADNTIVVFTSDNGPETMTWPDGGTTPFHGEKGTTWEGGFRVPAIARWPGHFPAGKVFNGIFDGMDWMPTLVAAAGGPQDLPAKLLTGYEGYKVHLDGYNQLSFLEGESESNRDEIFYYAGATLQAVRYRDWKAHFVVQNHGWGGPKDELNAPLLFNLRRDPYEKAADESGMYTKWMGKKMWAFGPAKNLVVQHLRTLKKFPPRGAALSNETEIEQQATGDNGLAQ</sequence>